<evidence type="ECO:0000256" key="2">
    <source>
        <dbReference type="SAM" id="Phobius"/>
    </source>
</evidence>
<dbReference type="Proteomes" id="UP001154420">
    <property type="component" value="Unassembled WGS sequence"/>
</dbReference>
<keyword evidence="2" id="KW-1133">Transmembrane helix</keyword>
<keyword evidence="4" id="KW-1185">Reference proteome</keyword>
<feature type="transmembrane region" description="Helical" evidence="2">
    <location>
        <begin position="123"/>
        <end position="143"/>
    </location>
</feature>
<name>A0A9X5GTV1_9FIRM</name>
<feature type="region of interest" description="Disordered" evidence="1">
    <location>
        <begin position="178"/>
        <end position="198"/>
    </location>
</feature>
<dbReference type="AlphaFoldDB" id="A0A9X5GTV1"/>
<evidence type="ECO:0000313" key="3">
    <source>
        <dbReference type="EMBL" id="NBJ93387.1"/>
    </source>
</evidence>
<proteinExistence type="predicted"/>
<evidence type="ECO:0000313" key="4">
    <source>
        <dbReference type="Proteomes" id="UP001154420"/>
    </source>
</evidence>
<accession>A0A9X5GTV1</accession>
<reference evidence="3" key="1">
    <citation type="submission" date="2018-09" db="EMBL/GenBank/DDBJ databases">
        <title>Murine metabolic-syndrome-specific gut microbial biobank.</title>
        <authorList>
            <person name="Liu C."/>
        </authorList>
    </citation>
    <scope>NUCLEOTIDE SEQUENCE</scope>
    <source>
        <strain evidence="3">D42-62</strain>
    </source>
</reference>
<dbReference type="RefSeq" id="WP_160560465.1">
    <property type="nucleotide sequence ID" value="NZ_QZDT01000019.1"/>
</dbReference>
<keyword evidence="2" id="KW-0472">Membrane</keyword>
<sequence>MSDQSEFFAYGYRFAALDDVKQAQLEHQEQVYFETKLPREDAHKMLAIYDKILDEKIFVTPVGWSFLLKMQENLRHLNVEEDKIRPIPVYATFTHNPNSENSALRQRITTPEKRKEGNAGIRISIFLNVALCILVIAMFVISLNSNNPNILNYKSNLENKYAAWEQELTDRERVVRQKEADLLEGPEAESGEKAETNE</sequence>
<comment type="caution">
    <text evidence="3">The sequence shown here is derived from an EMBL/GenBank/DDBJ whole genome shotgun (WGS) entry which is preliminary data.</text>
</comment>
<gene>
    <name evidence="3" type="ORF">D5281_12475</name>
</gene>
<dbReference type="OrthoDB" id="2067629at2"/>
<evidence type="ECO:0000256" key="1">
    <source>
        <dbReference type="SAM" id="MobiDB-lite"/>
    </source>
</evidence>
<organism evidence="3 4">
    <name type="scientific">Parablautia muri</name>
    <dbReference type="NCBI Taxonomy" id="2320879"/>
    <lineage>
        <taxon>Bacteria</taxon>
        <taxon>Bacillati</taxon>
        <taxon>Bacillota</taxon>
        <taxon>Clostridia</taxon>
        <taxon>Lachnospirales</taxon>
        <taxon>Lachnospiraceae</taxon>
        <taxon>Parablautia</taxon>
    </lineage>
</organism>
<dbReference type="EMBL" id="QZDT01000019">
    <property type="protein sequence ID" value="NBJ93387.1"/>
    <property type="molecule type" value="Genomic_DNA"/>
</dbReference>
<protein>
    <submittedName>
        <fullName evidence="3">Uncharacterized protein</fullName>
    </submittedName>
</protein>
<keyword evidence="2" id="KW-0812">Transmembrane</keyword>